<feature type="domain" description="Transposase zinc-ribbon" evidence="1">
    <location>
        <begin position="18"/>
        <end position="64"/>
    </location>
</feature>
<evidence type="ECO:0000259" key="1">
    <source>
        <dbReference type="Pfam" id="PF12760"/>
    </source>
</evidence>
<organism evidence="2 3">
    <name type="scientific">Paenibacillus tianmuensis</name>
    <dbReference type="NCBI Taxonomy" id="624147"/>
    <lineage>
        <taxon>Bacteria</taxon>
        <taxon>Bacillati</taxon>
        <taxon>Bacillota</taxon>
        <taxon>Bacilli</taxon>
        <taxon>Bacillales</taxon>
        <taxon>Paenibacillaceae</taxon>
        <taxon>Paenibacillus</taxon>
    </lineage>
</organism>
<evidence type="ECO:0000313" key="2">
    <source>
        <dbReference type="EMBL" id="SCW78498.1"/>
    </source>
</evidence>
<keyword evidence="3" id="KW-1185">Reference proteome</keyword>
<gene>
    <name evidence="2" type="ORF">SAMN04487970_10472</name>
</gene>
<reference evidence="3" key="1">
    <citation type="submission" date="2016-10" db="EMBL/GenBank/DDBJ databases">
        <authorList>
            <person name="Varghese N."/>
            <person name="Submissions S."/>
        </authorList>
    </citation>
    <scope>NUCLEOTIDE SEQUENCE [LARGE SCALE GENOMIC DNA]</scope>
    <source>
        <strain evidence="3">CGMCC 1.8946</strain>
    </source>
</reference>
<evidence type="ECO:0000313" key="3">
    <source>
        <dbReference type="Proteomes" id="UP000198601"/>
    </source>
</evidence>
<dbReference type="EMBL" id="FMTT01000047">
    <property type="protein sequence ID" value="SCW78498.1"/>
    <property type="molecule type" value="Genomic_DNA"/>
</dbReference>
<dbReference type="InterPro" id="IPR024442">
    <property type="entry name" value="Transposase_Zn_ribbon"/>
</dbReference>
<dbReference type="Pfam" id="PF12760">
    <property type="entry name" value="Zn_ribbon_IS1595"/>
    <property type="match status" value="1"/>
</dbReference>
<sequence>MAKKEAMNLIQFQKAFQTEEACHRHLMKMKWPEGFCCPKCQHDKAYEITTRKLPLFECVRCHHQTTVIAGTIFDLVKWFWAVFLIAHDKRGVSATYL</sequence>
<protein>
    <submittedName>
        <fullName evidence="2">Transposase zinc-ribbon domain-containing protein</fullName>
    </submittedName>
</protein>
<proteinExistence type="predicted"/>
<dbReference type="STRING" id="624147.SAMN04487970_10472"/>
<dbReference type="AlphaFoldDB" id="A0A1G4TB16"/>
<name>A0A1G4TB16_9BACL</name>
<dbReference type="Proteomes" id="UP000198601">
    <property type="component" value="Unassembled WGS sequence"/>
</dbReference>
<accession>A0A1G4TB16</accession>